<evidence type="ECO:0000313" key="1">
    <source>
        <dbReference type="EMBL" id="MDA5193823.1"/>
    </source>
</evidence>
<dbReference type="AlphaFoldDB" id="A0A9X3TY65"/>
<dbReference type="InterPro" id="IPR018707">
    <property type="entry name" value="LpxR"/>
</dbReference>
<keyword evidence="2" id="KW-1185">Reference proteome</keyword>
<name>A0A9X3TY65_9PROT</name>
<accession>A0A9X3TY65</accession>
<organism evidence="1 2">
    <name type="scientific">Govanella unica</name>
    <dbReference type="NCBI Taxonomy" id="2975056"/>
    <lineage>
        <taxon>Bacteria</taxon>
        <taxon>Pseudomonadati</taxon>
        <taxon>Pseudomonadota</taxon>
        <taxon>Alphaproteobacteria</taxon>
        <taxon>Emcibacterales</taxon>
        <taxon>Govanellaceae</taxon>
        <taxon>Govanella</taxon>
    </lineage>
</organism>
<evidence type="ECO:0000313" key="2">
    <source>
        <dbReference type="Proteomes" id="UP001141619"/>
    </source>
</evidence>
<proteinExistence type="predicted"/>
<dbReference type="Gene3D" id="2.40.128.140">
    <property type="entry name" value="Outer membrane protein"/>
    <property type="match status" value="1"/>
</dbReference>
<dbReference type="EMBL" id="JANWOI010000002">
    <property type="protein sequence ID" value="MDA5193823.1"/>
    <property type="molecule type" value="Genomic_DNA"/>
</dbReference>
<dbReference type="Pfam" id="PF09982">
    <property type="entry name" value="LpxR"/>
    <property type="match status" value="1"/>
</dbReference>
<dbReference type="Proteomes" id="UP001141619">
    <property type="component" value="Unassembled WGS sequence"/>
</dbReference>
<sequence>MAILCGLFITPSRAAPLDLPEPAHPQPDRLDRTTWNLQIENDMFASDDDRHYTNGLRLSYLTKAEPCETGRHCLTGALRKMSSLVPGFGRGEERRVSYAIGQNMYTPTDISNPNLIANDRPYAGWLYAGFGFVTRDSYRRSPDKTFNKIDNFELNIGMVGPWSAAELTQKTWHKLFNFDPPRGWEHQLGNEPGLVLTYERVWQYKRKARLIPGLETEFAPAIGAAVGNIYTHAAAGARIRIGANLPDDYGPPRIRPSLPGSDYFTPKNHKFGFYAFAGVEGRAVARNIFLDGNTFRHSHSVHKKPFVADLQLGLALIGPDRGLLPPFRLSYTHILRSKEFDGQQSTDQFGSINLSFNF</sequence>
<reference evidence="1" key="1">
    <citation type="submission" date="2022-08" db="EMBL/GenBank/DDBJ databases">
        <authorList>
            <person name="Vandamme P."/>
            <person name="Hettiarachchi A."/>
            <person name="Peeters C."/>
            <person name="Cnockaert M."/>
            <person name="Carlier A."/>
        </authorList>
    </citation>
    <scope>NUCLEOTIDE SEQUENCE</scope>
    <source>
        <strain evidence="1">LMG 31809</strain>
    </source>
</reference>
<comment type="caution">
    <text evidence="1">The sequence shown here is derived from an EMBL/GenBank/DDBJ whole genome shotgun (WGS) entry which is preliminary data.</text>
</comment>
<gene>
    <name evidence="1" type="ORF">NYP16_07640</name>
</gene>
<reference evidence="1" key="2">
    <citation type="journal article" date="2023" name="Syst. Appl. Microbiol.">
        <title>Govania unica gen. nov., sp. nov., a rare biosphere bacterium that represents a novel family in the class Alphaproteobacteria.</title>
        <authorList>
            <person name="Vandamme P."/>
            <person name="Peeters C."/>
            <person name="Hettiarachchi A."/>
            <person name="Cnockaert M."/>
            <person name="Carlier A."/>
        </authorList>
    </citation>
    <scope>NUCLEOTIDE SEQUENCE</scope>
    <source>
        <strain evidence="1">LMG 31809</strain>
    </source>
</reference>
<dbReference type="InterPro" id="IPR037107">
    <property type="entry name" value="Put_OMP_sf"/>
</dbReference>
<protein>
    <submittedName>
        <fullName evidence="1">Lipid A deacylase LpxR family protein</fullName>
    </submittedName>
</protein>